<proteinExistence type="predicted"/>
<evidence type="ECO:0000313" key="2">
    <source>
        <dbReference type="Proteomes" id="UP000625551"/>
    </source>
</evidence>
<gene>
    <name evidence="1" type="ORF">H9Q13_06145</name>
</gene>
<dbReference type="EMBL" id="JACXAJ010000002">
    <property type="protein sequence ID" value="MBD1396742.1"/>
    <property type="molecule type" value="Genomic_DNA"/>
</dbReference>
<dbReference type="Gene3D" id="1.10.490.110">
    <property type="entry name" value="Uncharacterized conserved protein DUF2267"/>
    <property type="match status" value="1"/>
</dbReference>
<sequence length="144" mass="16685">MPFNFEDNIKNATVLLQEVAAELDTDDMNKAGRIFRAVLHAMRDRLPVPEAVHFASQLPVFWKGIYFDQYDLNKVPVRIRDAHEWVNYIRSKNAFAANNDFQQDEEITAAFRSVFQVLERNMNDGQLQKAKESLQQDIQELLAA</sequence>
<organism evidence="1 2">
    <name type="scientific">Pontibacter aquaedesilientis</name>
    <dbReference type="NCBI Taxonomy" id="2766980"/>
    <lineage>
        <taxon>Bacteria</taxon>
        <taxon>Pseudomonadati</taxon>
        <taxon>Bacteroidota</taxon>
        <taxon>Cytophagia</taxon>
        <taxon>Cytophagales</taxon>
        <taxon>Hymenobacteraceae</taxon>
        <taxon>Pontibacter</taxon>
    </lineage>
</organism>
<dbReference type="RefSeq" id="WP_191182898.1">
    <property type="nucleotide sequence ID" value="NZ_JACXAJ010000002.1"/>
</dbReference>
<protein>
    <submittedName>
        <fullName evidence="1">DUF2267 domain-containing protein</fullName>
    </submittedName>
</protein>
<dbReference type="Proteomes" id="UP000625551">
    <property type="component" value="Unassembled WGS sequence"/>
</dbReference>
<dbReference type="Pfam" id="PF10025">
    <property type="entry name" value="DUF2267"/>
    <property type="match status" value="1"/>
</dbReference>
<keyword evidence="2" id="KW-1185">Reference proteome</keyword>
<evidence type="ECO:0000313" key="1">
    <source>
        <dbReference type="EMBL" id="MBD1396742.1"/>
    </source>
</evidence>
<reference evidence="1 2" key="1">
    <citation type="submission" date="2020-09" db="EMBL/GenBank/DDBJ databases">
        <title>Genome sequencing and assembly of Pontibacter sp.</title>
        <authorList>
            <person name="Chhetri G."/>
        </authorList>
    </citation>
    <scope>NUCLEOTIDE SEQUENCE [LARGE SCALE GENOMIC DNA]</scope>
    <source>
        <strain evidence="1 2">JH31</strain>
    </source>
</reference>
<comment type="caution">
    <text evidence="1">The sequence shown here is derived from an EMBL/GenBank/DDBJ whole genome shotgun (WGS) entry which is preliminary data.</text>
</comment>
<dbReference type="InterPro" id="IPR038282">
    <property type="entry name" value="DUF2267_sf"/>
</dbReference>
<name>A0ABR7XEM1_9BACT</name>
<accession>A0ABR7XEM1</accession>
<dbReference type="InterPro" id="IPR018727">
    <property type="entry name" value="DUF2267"/>
</dbReference>